<keyword evidence="2" id="KW-1185">Reference proteome</keyword>
<organism evidence="1 2">
    <name type="scientific">Eragrostis curvula</name>
    <name type="common">weeping love grass</name>
    <dbReference type="NCBI Taxonomy" id="38414"/>
    <lineage>
        <taxon>Eukaryota</taxon>
        <taxon>Viridiplantae</taxon>
        <taxon>Streptophyta</taxon>
        <taxon>Embryophyta</taxon>
        <taxon>Tracheophyta</taxon>
        <taxon>Spermatophyta</taxon>
        <taxon>Magnoliopsida</taxon>
        <taxon>Liliopsida</taxon>
        <taxon>Poales</taxon>
        <taxon>Poaceae</taxon>
        <taxon>PACMAD clade</taxon>
        <taxon>Chloridoideae</taxon>
        <taxon>Eragrostideae</taxon>
        <taxon>Eragrostidinae</taxon>
        <taxon>Eragrostis</taxon>
    </lineage>
</organism>
<dbReference type="InterPro" id="IPR036047">
    <property type="entry name" value="F-box-like_dom_sf"/>
</dbReference>
<dbReference type="PANTHER" id="PTHR32133">
    <property type="entry name" value="OS07G0120400 PROTEIN"/>
    <property type="match status" value="1"/>
</dbReference>
<protein>
    <recommendedName>
        <fullName evidence="3">F-box domain-containing protein</fullName>
    </recommendedName>
</protein>
<dbReference type="OrthoDB" id="625451at2759"/>
<dbReference type="PANTHER" id="PTHR32133:SF366">
    <property type="entry name" value="OS07G0122900 PROTEIN"/>
    <property type="match status" value="1"/>
</dbReference>
<proteinExistence type="predicted"/>
<dbReference type="Proteomes" id="UP000324897">
    <property type="component" value="Chromosome 4"/>
</dbReference>
<evidence type="ECO:0000313" key="1">
    <source>
        <dbReference type="EMBL" id="TVU40763.1"/>
    </source>
</evidence>
<dbReference type="SUPFAM" id="SSF81383">
    <property type="entry name" value="F-box domain"/>
    <property type="match status" value="1"/>
</dbReference>
<evidence type="ECO:0008006" key="3">
    <source>
        <dbReference type="Google" id="ProtNLM"/>
    </source>
</evidence>
<dbReference type="AlphaFoldDB" id="A0A5J9VYI5"/>
<gene>
    <name evidence="1" type="ORF">EJB05_14239</name>
</gene>
<name>A0A5J9VYI5_9POAL</name>
<comment type="caution">
    <text evidence="1">The sequence shown here is derived from an EMBL/GenBank/DDBJ whole genome shotgun (WGS) entry which is preliminary data.</text>
</comment>
<reference evidence="1 2" key="1">
    <citation type="journal article" date="2019" name="Sci. Rep.">
        <title>A high-quality genome of Eragrostis curvula grass provides insights into Poaceae evolution and supports new strategies to enhance forage quality.</title>
        <authorList>
            <person name="Carballo J."/>
            <person name="Santos B.A.C.M."/>
            <person name="Zappacosta D."/>
            <person name="Garbus I."/>
            <person name="Selva J.P."/>
            <person name="Gallo C.A."/>
            <person name="Diaz A."/>
            <person name="Albertini E."/>
            <person name="Caccamo M."/>
            <person name="Echenique V."/>
        </authorList>
    </citation>
    <scope>NUCLEOTIDE SEQUENCE [LARGE SCALE GENOMIC DNA]</scope>
    <source>
        <strain evidence="2">cv. Victoria</strain>
        <tissue evidence="1">Leaf</tissue>
    </source>
</reference>
<dbReference type="EMBL" id="RWGY01000007">
    <property type="protein sequence ID" value="TVU40763.1"/>
    <property type="molecule type" value="Genomic_DNA"/>
</dbReference>
<accession>A0A5J9VYI5</accession>
<evidence type="ECO:0000313" key="2">
    <source>
        <dbReference type="Proteomes" id="UP000324897"/>
    </source>
</evidence>
<sequence length="375" mass="41100">MAAPPPQRHRLSSPPVLERLHDDLIAAEILARVPPDDPALLLRAAATCRSLRGLLADRAFLRRHRDLHGGAAPMLGFVFNDNNPDAARFVPTSSFRPRTPDHADLVALDARHGRVLLYRSDELSFPKALVVWNPITDQQRELPFPKVDFIYWNAAVLCAAAARGSCDHLGCCNGGPFLIAFVGSTCEGIAFASTYSSEAAAWSDTINGVEPNIFPQNEKPAALVGNKLYFAPFQSKDRILEFDLDHRQLSSIKPPHGLPSSSVLMPADGGRLGFTGIYGIGPHLILWTRKAGSDGTLAWEPRIGFDLTGRFYSSQLPPAVVGYAYAESLGAILLRTDAGVLAIDFRTGRNRRVSRRILNSRFVIPYMSFYTPVLS</sequence>
<dbReference type="Gramene" id="TVU40763">
    <property type="protein sequence ID" value="TVU40763"/>
    <property type="gene ID" value="EJB05_14239"/>
</dbReference>